<evidence type="ECO:0000313" key="2">
    <source>
        <dbReference type="Proteomes" id="UP000799424"/>
    </source>
</evidence>
<name>A0A6A7A798_9PLEO</name>
<evidence type="ECO:0000313" key="1">
    <source>
        <dbReference type="EMBL" id="KAF2829043.1"/>
    </source>
</evidence>
<reference evidence="1" key="1">
    <citation type="journal article" date="2020" name="Stud. Mycol.">
        <title>101 Dothideomycetes genomes: a test case for predicting lifestyles and emergence of pathogens.</title>
        <authorList>
            <person name="Haridas S."/>
            <person name="Albert R."/>
            <person name="Binder M."/>
            <person name="Bloem J."/>
            <person name="Labutti K."/>
            <person name="Salamov A."/>
            <person name="Andreopoulos B."/>
            <person name="Baker S."/>
            <person name="Barry K."/>
            <person name="Bills G."/>
            <person name="Bluhm B."/>
            <person name="Cannon C."/>
            <person name="Castanera R."/>
            <person name="Culley D."/>
            <person name="Daum C."/>
            <person name="Ezra D."/>
            <person name="Gonzalez J."/>
            <person name="Henrissat B."/>
            <person name="Kuo A."/>
            <person name="Liang C."/>
            <person name="Lipzen A."/>
            <person name="Lutzoni F."/>
            <person name="Magnuson J."/>
            <person name="Mondo S."/>
            <person name="Nolan M."/>
            <person name="Ohm R."/>
            <person name="Pangilinan J."/>
            <person name="Park H.-J."/>
            <person name="Ramirez L."/>
            <person name="Alfaro M."/>
            <person name="Sun H."/>
            <person name="Tritt A."/>
            <person name="Yoshinaga Y."/>
            <person name="Zwiers L.-H."/>
            <person name="Turgeon B."/>
            <person name="Goodwin S."/>
            <person name="Spatafora J."/>
            <person name="Crous P."/>
            <person name="Grigoriev I."/>
        </authorList>
    </citation>
    <scope>NUCLEOTIDE SEQUENCE</scope>
    <source>
        <strain evidence="1">CBS 113818</strain>
    </source>
</reference>
<protein>
    <submittedName>
        <fullName evidence="1">Uncharacterized protein</fullName>
    </submittedName>
</protein>
<sequence length="490" mass="55776">MRRASPTFAALIGKYRAQYDGSPDYTSRRPLSGTESAEYLAKLFQFTTDFQQKLPREVRDMVHKTLCLSLEAKEFYTLAILTKPDTFRSITSYHAQAVAKEPPVFAQPGEVDKCFGQDFTEMFYPLLLDFAVLDPATIGTYLKKDFFPASEYVQAPRLAPGFKLVVYLTATWAVKSGQWKRNKNKRHEGGSCVSTLVSTLGNLKLVAAQLHAKCETAEMHVHLGVSVHKSWGVTAEMMDYDERLWLEELTKIANRRKPERTRQEFLKDLRSNITFTKRMRDKLPRELRDIVCSYMLDQETVHKMHNATYDYKVGTVIGHHPPPALLLRVTIHEEIRAEIVEAFCGLDPFISIAHPRDIQGLMDKDLFFTGVQPKHCRLSALAIYGSILDKQNASINLDTFLAELALFLRTEQRLSPTYTLKFAPSTHYPPSDSGTLPESNGGKVHHIQVPDLIIRLRALEPVFKSLREVLGKERKVVLELNFSGTTYPRH</sequence>
<organism evidence="1 2">
    <name type="scientific">Ophiobolus disseminans</name>
    <dbReference type="NCBI Taxonomy" id="1469910"/>
    <lineage>
        <taxon>Eukaryota</taxon>
        <taxon>Fungi</taxon>
        <taxon>Dikarya</taxon>
        <taxon>Ascomycota</taxon>
        <taxon>Pezizomycotina</taxon>
        <taxon>Dothideomycetes</taxon>
        <taxon>Pleosporomycetidae</taxon>
        <taxon>Pleosporales</taxon>
        <taxon>Pleosporineae</taxon>
        <taxon>Phaeosphaeriaceae</taxon>
        <taxon>Ophiobolus</taxon>
    </lineage>
</organism>
<dbReference type="Proteomes" id="UP000799424">
    <property type="component" value="Unassembled WGS sequence"/>
</dbReference>
<accession>A0A6A7A798</accession>
<proteinExistence type="predicted"/>
<dbReference type="EMBL" id="MU006221">
    <property type="protein sequence ID" value="KAF2829043.1"/>
    <property type="molecule type" value="Genomic_DNA"/>
</dbReference>
<keyword evidence="2" id="KW-1185">Reference proteome</keyword>
<gene>
    <name evidence="1" type="ORF">CC86DRAFT_403692</name>
</gene>
<dbReference type="AlphaFoldDB" id="A0A6A7A798"/>